<dbReference type="OrthoDB" id="9772133at2"/>
<proteinExistence type="inferred from homology"/>
<dbReference type="EMBL" id="CP041186">
    <property type="protein sequence ID" value="QDG50324.1"/>
    <property type="molecule type" value="Genomic_DNA"/>
</dbReference>
<protein>
    <submittedName>
        <fullName evidence="3">Sel1 repeat family protein</fullName>
    </submittedName>
</protein>
<evidence type="ECO:0000256" key="1">
    <source>
        <dbReference type="ARBA" id="ARBA00008486"/>
    </source>
</evidence>
<dbReference type="Pfam" id="PF08238">
    <property type="entry name" value="Sel1"/>
    <property type="match status" value="4"/>
</dbReference>
<reference evidence="3 4" key="1">
    <citation type="submission" date="2019-06" db="EMBL/GenBank/DDBJ databases">
        <title>Persicimonas caeni gen. nov., sp. nov., a predatory bacterium isolated from solar saltern.</title>
        <authorList>
            <person name="Wang S."/>
        </authorList>
    </citation>
    <scope>NUCLEOTIDE SEQUENCE [LARGE SCALE GENOMIC DNA]</scope>
    <source>
        <strain evidence="3 4">YN101</strain>
    </source>
</reference>
<dbReference type="Proteomes" id="UP000315995">
    <property type="component" value="Chromosome"/>
</dbReference>
<name>A0A4Y6PPT4_PERCE</name>
<dbReference type="InterPro" id="IPR011990">
    <property type="entry name" value="TPR-like_helical_dom_sf"/>
</dbReference>
<accession>A0A4Y6PPT4</accession>
<keyword evidence="2" id="KW-0677">Repeat</keyword>
<dbReference type="SMART" id="SM00671">
    <property type="entry name" value="SEL1"/>
    <property type="match status" value="4"/>
</dbReference>
<comment type="similarity">
    <text evidence="1">Belongs to the hcp beta-lactamase family.</text>
</comment>
<dbReference type="Gene3D" id="1.25.40.10">
    <property type="entry name" value="Tetratricopeptide repeat domain"/>
    <property type="match status" value="1"/>
</dbReference>
<organism evidence="3 4">
    <name type="scientific">Persicimonas caeni</name>
    <dbReference type="NCBI Taxonomy" id="2292766"/>
    <lineage>
        <taxon>Bacteria</taxon>
        <taxon>Deltaproteobacteria</taxon>
        <taxon>Bradymonadales</taxon>
        <taxon>Bradymonadaceae</taxon>
        <taxon>Persicimonas</taxon>
    </lineage>
</organism>
<gene>
    <name evidence="3" type="ORF">FIV42_06125</name>
</gene>
<dbReference type="InterPro" id="IPR006597">
    <property type="entry name" value="Sel1-like"/>
</dbReference>
<dbReference type="PANTHER" id="PTHR13891:SF1">
    <property type="entry name" value="CYTOCHROME C OXIDASE ASSEMBLY FACTOR 7"/>
    <property type="match status" value="1"/>
</dbReference>
<evidence type="ECO:0000313" key="4">
    <source>
        <dbReference type="Proteomes" id="UP000315995"/>
    </source>
</evidence>
<sequence length="303" mass="32894">MQARTVTDFLKRTRPARGGGPMSRFLILGSWFLGVAVAGSQFGCVDSAPEPGEAASETQSAKLGVAEVTRAESGATADESGFDFEWLRQKSESERPLEHIDDCEKGSARACYELGDMLHGGDDIVRDNDLSVALIDHACQEGYMRACYDMGVRFYLGAEVDQDLHASRAYFQHGCEQGTATACHMLGRIAREGVGVEVDLELAQRYAQRACELGYRPDCHATWPTQAQVGEHEATLPADATDEVAGHARVCDSGLMSGCGALARAYEFGVGVSPDWNRAFALYESACDWGRLDACEVFREGKE</sequence>
<evidence type="ECO:0000313" key="3">
    <source>
        <dbReference type="EMBL" id="QDG50324.1"/>
    </source>
</evidence>
<evidence type="ECO:0000256" key="2">
    <source>
        <dbReference type="ARBA" id="ARBA00022737"/>
    </source>
</evidence>
<dbReference type="SUPFAM" id="SSF81901">
    <property type="entry name" value="HCP-like"/>
    <property type="match status" value="2"/>
</dbReference>
<dbReference type="PANTHER" id="PTHR13891">
    <property type="entry name" value="CYTOCHROME C OXIDASE ASSEMBLY FACTOR 7"/>
    <property type="match status" value="1"/>
</dbReference>
<dbReference type="InterPro" id="IPR040239">
    <property type="entry name" value="HcpB-like"/>
</dbReference>
<keyword evidence="4" id="KW-1185">Reference proteome</keyword>
<dbReference type="AlphaFoldDB" id="A0A4Y6PPT4"/>
<accession>A0A5B8Y0U2</accession>